<keyword evidence="2" id="KW-0472">Membrane</keyword>
<dbReference type="Proteomes" id="UP000272503">
    <property type="component" value="Unassembled WGS sequence"/>
</dbReference>
<feature type="transmembrane region" description="Helical" evidence="2">
    <location>
        <begin position="364"/>
        <end position="383"/>
    </location>
</feature>
<name>A0A3L7A353_9MICO</name>
<feature type="compositionally biased region" description="Gly residues" evidence="1">
    <location>
        <begin position="174"/>
        <end position="197"/>
    </location>
</feature>
<dbReference type="OrthoDB" id="7359894at2"/>
<keyword evidence="2" id="KW-0812">Transmembrane</keyword>
<feature type="domain" description="Phage shock protein PspC N-terminal" evidence="3">
    <location>
        <begin position="26"/>
        <end position="80"/>
    </location>
</feature>
<dbReference type="EMBL" id="RCUX01000009">
    <property type="protein sequence ID" value="RLP74756.1"/>
    <property type="molecule type" value="Genomic_DNA"/>
</dbReference>
<gene>
    <name evidence="4" type="ORF">D9V32_12005</name>
</gene>
<evidence type="ECO:0000313" key="4">
    <source>
        <dbReference type="EMBL" id="RLP74756.1"/>
    </source>
</evidence>
<evidence type="ECO:0000256" key="1">
    <source>
        <dbReference type="SAM" id="MobiDB-lite"/>
    </source>
</evidence>
<feature type="transmembrane region" description="Helical" evidence="2">
    <location>
        <begin position="51"/>
        <end position="78"/>
    </location>
</feature>
<feature type="compositionally biased region" description="Gly residues" evidence="1">
    <location>
        <begin position="155"/>
        <end position="164"/>
    </location>
</feature>
<protein>
    <submittedName>
        <fullName evidence="4">PspC domain-containing protein</fullName>
    </submittedName>
</protein>
<reference evidence="4 5" key="1">
    <citation type="submission" date="2018-10" db="EMBL/GenBank/DDBJ databases">
        <authorList>
            <person name="Li J."/>
        </authorList>
    </citation>
    <scope>NUCLEOTIDE SEQUENCE [LARGE SCALE GENOMIC DNA]</scope>
    <source>
        <strain evidence="4 5">IF 016277</strain>
    </source>
</reference>
<evidence type="ECO:0000256" key="2">
    <source>
        <dbReference type="SAM" id="Phobius"/>
    </source>
</evidence>
<dbReference type="AlphaFoldDB" id="A0A3L7A353"/>
<accession>A0A3L7A353</accession>
<keyword evidence="2" id="KW-1133">Transmembrane helix</keyword>
<feature type="transmembrane region" description="Helical" evidence="2">
    <location>
        <begin position="337"/>
        <end position="357"/>
    </location>
</feature>
<proteinExistence type="predicted"/>
<feature type="transmembrane region" description="Helical" evidence="2">
    <location>
        <begin position="305"/>
        <end position="325"/>
    </location>
</feature>
<organism evidence="4 5">
    <name type="scientific">Mycetocola tolaasinivorans</name>
    <dbReference type="NCBI Taxonomy" id="76635"/>
    <lineage>
        <taxon>Bacteria</taxon>
        <taxon>Bacillati</taxon>
        <taxon>Actinomycetota</taxon>
        <taxon>Actinomycetes</taxon>
        <taxon>Micrococcales</taxon>
        <taxon>Microbacteriaceae</taxon>
        <taxon>Mycetocola</taxon>
    </lineage>
</organism>
<keyword evidence="5" id="KW-1185">Reference proteome</keyword>
<dbReference type="Pfam" id="PF04024">
    <property type="entry name" value="PspC"/>
    <property type="match status" value="1"/>
</dbReference>
<feature type="region of interest" description="Disordered" evidence="1">
    <location>
        <begin position="155"/>
        <end position="201"/>
    </location>
</feature>
<feature type="transmembrane region" description="Helical" evidence="2">
    <location>
        <begin position="99"/>
        <end position="121"/>
    </location>
</feature>
<evidence type="ECO:0000259" key="3">
    <source>
        <dbReference type="Pfam" id="PF04024"/>
    </source>
</evidence>
<evidence type="ECO:0000313" key="5">
    <source>
        <dbReference type="Proteomes" id="UP000272503"/>
    </source>
</evidence>
<dbReference type="InterPro" id="IPR007168">
    <property type="entry name" value="Phageshock_PspC_N"/>
</dbReference>
<dbReference type="RefSeq" id="WP_121649156.1">
    <property type="nucleotide sequence ID" value="NZ_RCUX01000009.1"/>
</dbReference>
<feature type="transmembrane region" description="Helical" evidence="2">
    <location>
        <begin position="127"/>
        <end position="146"/>
    </location>
</feature>
<sequence length="515" mass="51476">MNTTDNPQREPSGGSRGFFDSIRDSRIVRSDRAWLGGVASGLAERIGIDPILMRGIVVVLSIFTGIGPLLYGLGWAFLPDRNGYIHAEALRFGRWHAGMTGATIVTVIGLFNLQVGVFSFGNWGVTSWSGSLVILGLIGVGIYLLVRRTSGPAQGGRAAGGQGGAPFAPAGDSGPAGDGGPVGDSGAGGSGGSGGSGATWTPGAYPGAPGGYFAAPPAAGAPDAQPAGSASTATSAASATSATAANAYPAASAYTATSAYPTVPGAAPTTVPATGATDYAAAWSADQAARPARPVRPRVLGPGPVTGLVTTGLALLAGTAIYGAHYLGLLPMIDSPLLLALGVAAGIFALGVLISGIRGRHGGFLGWLASFALIATLITPLSGQNANWAAATAATFIPNTMQEASEGYTVVAGSGRIDLTGLSPTESAPAATVHVDVAMGSITVIVPRDVRVSVDASQVLGNVKIDTSAFQQGRSGVWFSSTAGFGPDDDYFPRITLVLRGAMSNATITDNKGAH</sequence>
<comment type="caution">
    <text evidence="4">The sequence shown here is derived from an EMBL/GenBank/DDBJ whole genome shotgun (WGS) entry which is preliminary data.</text>
</comment>